<dbReference type="InterPro" id="IPR036513">
    <property type="entry name" value="STAS_dom_sf"/>
</dbReference>
<dbReference type="EMBL" id="BMNZ01000004">
    <property type="protein sequence ID" value="GGM96537.1"/>
    <property type="molecule type" value="Genomic_DNA"/>
</dbReference>
<feature type="compositionally biased region" description="Acidic residues" evidence="1">
    <location>
        <begin position="150"/>
        <end position="160"/>
    </location>
</feature>
<sequence length="167" mass="17482">MSDLARVDMTRSGTTQLVRITGELDLSNARSLTDALAHAVPDDVTLVVVDLTGTTYVDSAAIASLFRLSQRLRDRRQDLRLVVPPVTPIRAVVELTRLGQVIPVDESAPDLPVDPMAYAALPPPGAPATPVPVDPSPAAGTTAGGPDGSTDAESDPDTAVDEAHRSR</sequence>
<feature type="domain" description="STAS" evidence="2">
    <location>
        <begin position="5"/>
        <end position="98"/>
    </location>
</feature>
<proteinExistence type="predicted"/>
<dbReference type="SUPFAM" id="SSF52091">
    <property type="entry name" value="SpoIIaa-like"/>
    <property type="match status" value="1"/>
</dbReference>
<comment type="caution">
    <text evidence="3">The sequence shown here is derived from an EMBL/GenBank/DDBJ whole genome shotgun (WGS) entry which is preliminary data.</text>
</comment>
<dbReference type="RefSeq" id="WP_052358420.1">
    <property type="nucleotide sequence ID" value="NZ_BMNZ01000004.1"/>
</dbReference>
<evidence type="ECO:0000259" key="2">
    <source>
        <dbReference type="PROSITE" id="PS50801"/>
    </source>
</evidence>
<dbReference type="PROSITE" id="PS50801">
    <property type="entry name" value="STAS"/>
    <property type="match status" value="1"/>
</dbReference>
<dbReference type="PANTHER" id="PTHR33495">
    <property type="entry name" value="ANTI-SIGMA FACTOR ANTAGONIST TM_1081-RELATED-RELATED"/>
    <property type="match status" value="1"/>
</dbReference>
<name>A0ABQ2I2C7_9MICO</name>
<protein>
    <recommendedName>
        <fullName evidence="2">STAS domain-containing protein</fullName>
    </recommendedName>
</protein>
<dbReference type="Proteomes" id="UP000623461">
    <property type="component" value="Unassembled WGS sequence"/>
</dbReference>
<evidence type="ECO:0000313" key="4">
    <source>
        <dbReference type="Proteomes" id="UP000623461"/>
    </source>
</evidence>
<dbReference type="CDD" id="cd07043">
    <property type="entry name" value="STAS_anti-anti-sigma_factors"/>
    <property type="match status" value="1"/>
</dbReference>
<dbReference type="Gene3D" id="3.30.750.24">
    <property type="entry name" value="STAS domain"/>
    <property type="match status" value="1"/>
</dbReference>
<evidence type="ECO:0000256" key="1">
    <source>
        <dbReference type="SAM" id="MobiDB-lite"/>
    </source>
</evidence>
<reference evidence="4" key="1">
    <citation type="journal article" date="2019" name="Int. J. Syst. Evol. Microbiol.">
        <title>The Global Catalogue of Microorganisms (GCM) 10K type strain sequencing project: providing services to taxonomists for standard genome sequencing and annotation.</title>
        <authorList>
            <consortium name="The Broad Institute Genomics Platform"/>
            <consortium name="The Broad Institute Genome Sequencing Center for Infectious Disease"/>
            <person name="Wu L."/>
            <person name="Ma J."/>
        </authorList>
    </citation>
    <scope>NUCLEOTIDE SEQUENCE [LARGE SCALE GENOMIC DNA]</scope>
    <source>
        <strain evidence="4">JCM 1365</strain>
    </source>
</reference>
<dbReference type="PANTHER" id="PTHR33495:SF2">
    <property type="entry name" value="ANTI-SIGMA FACTOR ANTAGONIST TM_1081-RELATED"/>
    <property type="match status" value="1"/>
</dbReference>
<accession>A0ABQ2I2C7</accession>
<dbReference type="Pfam" id="PF01740">
    <property type="entry name" value="STAS"/>
    <property type="match status" value="1"/>
</dbReference>
<feature type="compositionally biased region" description="Pro residues" evidence="1">
    <location>
        <begin position="121"/>
        <end position="135"/>
    </location>
</feature>
<keyword evidence="4" id="KW-1185">Reference proteome</keyword>
<feature type="region of interest" description="Disordered" evidence="1">
    <location>
        <begin position="115"/>
        <end position="167"/>
    </location>
</feature>
<organism evidence="3 4">
    <name type="scientific">Terrabacter tumescens</name>
    <dbReference type="NCBI Taxonomy" id="60443"/>
    <lineage>
        <taxon>Bacteria</taxon>
        <taxon>Bacillati</taxon>
        <taxon>Actinomycetota</taxon>
        <taxon>Actinomycetes</taxon>
        <taxon>Micrococcales</taxon>
        <taxon>Intrasporangiaceae</taxon>
        <taxon>Terrabacter</taxon>
    </lineage>
</organism>
<dbReference type="InterPro" id="IPR002645">
    <property type="entry name" value="STAS_dom"/>
</dbReference>
<gene>
    <name evidence="3" type="ORF">GCM10009721_23980</name>
</gene>
<evidence type="ECO:0000313" key="3">
    <source>
        <dbReference type="EMBL" id="GGM96537.1"/>
    </source>
</evidence>